<dbReference type="Proteomes" id="UP000033710">
    <property type="component" value="Unassembled WGS sequence"/>
</dbReference>
<dbReference type="AlphaFoldDB" id="A0A0F2MA47"/>
<dbReference type="VEuPathDB" id="FungiDB:SPSK_02724"/>
<name>A0A0F2MA47_SPOSC</name>
<reference evidence="2 3" key="2">
    <citation type="journal article" date="2015" name="Eukaryot. Cell">
        <title>Asexual propagation of a virulent clone complex in a human and feline outbreak of sporotrichosis.</title>
        <authorList>
            <person name="Teixeira Mde M."/>
            <person name="Rodrigues A.M."/>
            <person name="Tsui C.K."/>
            <person name="de Almeida L.G."/>
            <person name="Van Diepeningen A.D."/>
            <person name="van den Ende B.G."/>
            <person name="Fernandes G.F."/>
            <person name="Kano R."/>
            <person name="Hamelin R.C."/>
            <person name="Lopes-Bezerra L.M."/>
            <person name="Vasconcelos A.T."/>
            <person name="de Hoog S."/>
            <person name="de Camargo Z.P."/>
            <person name="Felipe M.S."/>
        </authorList>
    </citation>
    <scope>NUCLEOTIDE SEQUENCE [LARGE SCALE GENOMIC DNA]</scope>
    <source>
        <strain evidence="2 3">1099-18</strain>
    </source>
</reference>
<dbReference type="GeneID" id="27664868"/>
<accession>A0A0F2MA47</accession>
<proteinExistence type="predicted"/>
<protein>
    <submittedName>
        <fullName evidence="2">Uncharacterized protein</fullName>
    </submittedName>
</protein>
<reference evidence="2 3" key="1">
    <citation type="journal article" date="2014" name="BMC Genomics">
        <title>Comparative genomics of the major fungal agents of human and animal Sporotrichosis: Sporothrix schenckii and Sporothrix brasiliensis.</title>
        <authorList>
            <person name="Teixeira M.M."/>
            <person name="de Almeida L.G."/>
            <person name="Kubitschek-Barreira P."/>
            <person name="Alves F.L."/>
            <person name="Kioshima E.S."/>
            <person name="Abadio A.K."/>
            <person name="Fernandes L."/>
            <person name="Derengowski L.S."/>
            <person name="Ferreira K.S."/>
            <person name="Souza R.C."/>
            <person name="Ruiz J.C."/>
            <person name="de Andrade N.C."/>
            <person name="Paes H.C."/>
            <person name="Nicola A.M."/>
            <person name="Albuquerque P."/>
            <person name="Gerber A.L."/>
            <person name="Martins V.P."/>
            <person name="Peconick L.D."/>
            <person name="Neto A.V."/>
            <person name="Chaucanez C.B."/>
            <person name="Silva P.A."/>
            <person name="Cunha O.L."/>
            <person name="de Oliveira F.F."/>
            <person name="dos Santos T.C."/>
            <person name="Barros A.L."/>
            <person name="Soares M.A."/>
            <person name="de Oliveira L.M."/>
            <person name="Marini M.M."/>
            <person name="Villalobos-Duno H."/>
            <person name="Cunha M.M."/>
            <person name="de Hoog S."/>
            <person name="da Silveira J.F."/>
            <person name="Henrissat B."/>
            <person name="Nino-Vega G.A."/>
            <person name="Cisalpino P.S."/>
            <person name="Mora-Montes H.M."/>
            <person name="Almeida S.R."/>
            <person name="Stajich J.E."/>
            <person name="Lopes-Bezerra L.M."/>
            <person name="Vasconcelos A.T."/>
            <person name="Felipe M.S."/>
        </authorList>
    </citation>
    <scope>NUCLEOTIDE SEQUENCE [LARGE SCALE GENOMIC DNA]</scope>
    <source>
        <strain evidence="2 3">1099-18</strain>
    </source>
</reference>
<evidence type="ECO:0000256" key="1">
    <source>
        <dbReference type="SAM" id="MobiDB-lite"/>
    </source>
</evidence>
<organism evidence="2 3">
    <name type="scientific">Sporothrix schenckii 1099-18</name>
    <dbReference type="NCBI Taxonomy" id="1397361"/>
    <lineage>
        <taxon>Eukaryota</taxon>
        <taxon>Fungi</taxon>
        <taxon>Dikarya</taxon>
        <taxon>Ascomycota</taxon>
        <taxon>Pezizomycotina</taxon>
        <taxon>Sordariomycetes</taxon>
        <taxon>Sordariomycetidae</taxon>
        <taxon>Ophiostomatales</taxon>
        <taxon>Ophiostomataceae</taxon>
        <taxon>Sporothrix</taxon>
    </lineage>
</organism>
<evidence type="ECO:0000313" key="2">
    <source>
        <dbReference type="EMBL" id="KJR86568.1"/>
    </source>
</evidence>
<sequence length="182" mass="19678">MDNLPLVFFSPPFSAIPGVSGPDLLFMRFCPSASTADSPGPSLAFQSFDHVESAVEQPQHAVKKKQPAGQADFHNDSVHNDSVVLWFLVSSEKAISPSCRLFLVAYIAYSPDGPLVTVTAKNGDHDRSRSGSRKRQPHPKALNAQGPASFALCDDGCKGREHPYRTSIVYRMPGVVPALSLD</sequence>
<comment type="caution">
    <text evidence="2">The sequence shown here is derived from an EMBL/GenBank/DDBJ whole genome shotgun (WGS) entry which is preliminary data.</text>
</comment>
<feature type="region of interest" description="Disordered" evidence="1">
    <location>
        <begin position="120"/>
        <end position="147"/>
    </location>
</feature>
<dbReference type="KEGG" id="ssck:SPSK_02724"/>
<gene>
    <name evidence="2" type="ORF">SPSK_02724</name>
</gene>
<dbReference type="RefSeq" id="XP_016589244.1">
    <property type="nucleotide sequence ID" value="XM_016729591.1"/>
</dbReference>
<dbReference type="EMBL" id="AXCR01000006">
    <property type="protein sequence ID" value="KJR86568.1"/>
    <property type="molecule type" value="Genomic_DNA"/>
</dbReference>
<evidence type="ECO:0000313" key="3">
    <source>
        <dbReference type="Proteomes" id="UP000033710"/>
    </source>
</evidence>